<dbReference type="InterPro" id="IPR050690">
    <property type="entry name" value="JHDM1_Histone_Demethylase"/>
</dbReference>
<evidence type="ECO:0000256" key="2">
    <source>
        <dbReference type="ARBA" id="ARBA00023002"/>
    </source>
</evidence>
<feature type="region of interest" description="Disordered" evidence="6">
    <location>
        <begin position="849"/>
        <end position="876"/>
    </location>
</feature>
<evidence type="ECO:0000256" key="5">
    <source>
        <dbReference type="ARBA" id="ARBA00023163"/>
    </source>
</evidence>
<comment type="caution">
    <text evidence="8">The sequence shown here is derived from an EMBL/GenBank/DDBJ whole genome shotgun (WGS) entry which is preliminary data.</text>
</comment>
<evidence type="ECO:0000259" key="7">
    <source>
        <dbReference type="PROSITE" id="PS51184"/>
    </source>
</evidence>
<organism evidence="8 9">
    <name type="scientific">Aphanomyces euteiches</name>
    <dbReference type="NCBI Taxonomy" id="100861"/>
    <lineage>
        <taxon>Eukaryota</taxon>
        <taxon>Sar</taxon>
        <taxon>Stramenopiles</taxon>
        <taxon>Oomycota</taxon>
        <taxon>Saprolegniomycetes</taxon>
        <taxon>Saprolegniales</taxon>
        <taxon>Verrucalvaceae</taxon>
        <taxon>Aphanomyces</taxon>
    </lineage>
</organism>
<dbReference type="PROSITE" id="PS51184">
    <property type="entry name" value="JMJC"/>
    <property type="match status" value="1"/>
</dbReference>
<name>A0A6G0X1A8_9STRA</name>
<feature type="region of interest" description="Disordered" evidence="6">
    <location>
        <begin position="590"/>
        <end position="722"/>
    </location>
</feature>
<keyword evidence="1" id="KW-0479">Metal-binding</keyword>
<keyword evidence="9" id="KW-1185">Reference proteome</keyword>
<keyword evidence="3" id="KW-0408">Iron</keyword>
<evidence type="ECO:0000256" key="6">
    <source>
        <dbReference type="SAM" id="MobiDB-lite"/>
    </source>
</evidence>
<dbReference type="EMBL" id="VJMJ01000120">
    <property type="protein sequence ID" value="KAF0733662.1"/>
    <property type="molecule type" value="Genomic_DNA"/>
</dbReference>
<sequence length="876" mass="96290">MITCQFACHDCTDQGKASSCVAAPSNSTVQSWRTASDSLSFATITKREKSSQKFLSFLQSLSWPYSNVAVRHVDPQDLTSTMMQANGFRDPIHVTKTIPGAVMPPGNIFPHDIPSFLGSWTVAKTIEPSTLEFQPCSVIDIETHCRDAAFDAPWNWNVEFPIAATSLENQVQAPPIVQEIDWFHQLNPTCLLNPNTFLSIYGADTFRDARISPCGSSSWLYVASGLPLNVFLIPPSATNMATFARWRLADGSVHQSVFLPDAVDACLRLELLPHQTLFLPPGWIYALYVAPQAGTCVFLSGYFLHGFSLHSQFQAHALENTLASPLDWPFVSAPIEFSTPQRATGTLAQFLKYWIWPAMHMYWRRLKKQRLMSPWENWGLFLALPSLRALASTAEIDPPEEELACGWFAGITSDRIEPMLGALTNLLEITTAKLAKPFDEVQQLDIAQPDEKLALKEETPSQAPPSTPTTASSATATAEAPPENFTEITAPEDKSESRLVDKDVANERNEPQATVDDVHLAAEMSFLKPVLKCSCDGDRCLACGNCKAGHCLCPAPPRAPTASSKSSRRKTTPKSCPICWQPVCICSQPKSPTRKPNQAKKAVASGHKSKENKDSMVRKNSRSSPAKSPSKSTDTSDSVDWFQTTPPMKLPTSKPPLNPKPVESSGGPRGPRKQPRHVPPAMAASSPSTSSASSSSSKASPMDCVDLTSDSPPKKAQKKQKSMDDWFTTTPYRCACNDLRRCLECDNCLITHCTCPPSCRCSFQRKCTTCGLCVDRHCHCAISSVALSAEAQEENQERFIRAIWNDQIAINDRLPRAVIADLSQHGFQTHGGSFDYLLSMPVSRLMRSSSIKRPNDAEGTPPPPTTPPSSRRRYKS</sequence>
<feature type="compositionally biased region" description="Low complexity" evidence="6">
    <location>
        <begin position="679"/>
        <end position="701"/>
    </location>
</feature>
<gene>
    <name evidence="8" type="ORF">Ae201684_009507</name>
</gene>
<dbReference type="PANTHER" id="PTHR23123">
    <property type="entry name" value="PHD/F-BOX CONTAINING PROTEIN"/>
    <property type="match status" value="1"/>
</dbReference>
<dbReference type="GO" id="GO:0003677">
    <property type="term" value="F:DNA binding"/>
    <property type="evidence" value="ECO:0007669"/>
    <property type="project" value="InterPro"/>
</dbReference>
<dbReference type="GO" id="GO:0005524">
    <property type="term" value="F:ATP binding"/>
    <property type="evidence" value="ECO:0007669"/>
    <property type="project" value="InterPro"/>
</dbReference>
<evidence type="ECO:0000256" key="3">
    <source>
        <dbReference type="ARBA" id="ARBA00023004"/>
    </source>
</evidence>
<protein>
    <recommendedName>
        <fullName evidence="7">JmjC domain-containing protein</fullName>
    </recommendedName>
</protein>
<evidence type="ECO:0000256" key="4">
    <source>
        <dbReference type="ARBA" id="ARBA00023015"/>
    </source>
</evidence>
<dbReference type="InterPro" id="IPR013757">
    <property type="entry name" value="Topo_IIA_A_a_sf"/>
</dbReference>
<dbReference type="AlphaFoldDB" id="A0A6G0X1A8"/>
<dbReference type="Gene3D" id="1.10.268.10">
    <property type="entry name" value="Topoisomerase, domain 3"/>
    <property type="match status" value="1"/>
</dbReference>
<dbReference type="SUPFAM" id="SSF51197">
    <property type="entry name" value="Clavaminate synthase-like"/>
    <property type="match status" value="1"/>
</dbReference>
<feature type="domain" description="JmjC" evidence="7">
    <location>
        <begin position="162"/>
        <end position="320"/>
    </location>
</feature>
<feature type="compositionally biased region" description="Low complexity" evidence="6">
    <location>
        <begin position="468"/>
        <end position="483"/>
    </location>
</feature>
<evidence type="ECO:0000313" key="8">
    <source>
        <dbReference type="EMBL" id="KAF0733662.1"/>
    </source>
</evidence>
<dbReference type="VEuPathDB" id="FungiDB:AeMF1_019462"/>
<dbReference type="Gene3D" id="2.60.120.650">
    <property type="entry name" value="Cupin"/>
    <property type="match status" value="1"/>
</dbReference>
<feature type="compositionally biased region" description="Basic and acidic residues" evidence="6">
    <location>
        <begin position="608"/>
        <end position="617"/>
    </location>
</feature>
<evidence type="ECO:0000256" key="1">
    <source>
        <dbReference type="ARBA" id="ARBA00022723"/>
    </source>
</evidence>
<dbReference type="InterPro" id="IPR003347">
    <property type="entry name" value="JmjC_dom"/>
</dbReference>
<feature type="compositionally biased region" description="Low complexity" evidence="6">
    <location>
        <begin position="622"/>
        <end position="638"/>
    </location>
</feature>
<dbReference type="GO" id="GO:0003918">
    <property type="term" value="F:DNA topoisomerase type II (double strand cut, ATP-hydrolyzing) activity"/>
    <property type="evidence" value="ECO:0007669"/>
    <property type="project" value="InterPro"/>
</dbReference>
<evidence type="ECO:0000313" key="9">
    <source>
        <dbReference type="Proteomes" id="UP000481153"/>
    </source>
</evidence>
<reference evidence="8 9" key="1">
    <citation type="submission" date="2019-07" db="EMBL/GenBank/DDBJ databases">
        <title>Genomics analysis of Aphanomyces spp. identifies a new class of oomycete effector associated with host adaptation.</title>
        <authorList>
            <person name="Gaulin E."/>
        </authorList>
    </citation>
    <scope>NUCLEOTIDE SEQUENCE [LARGE SCALE GENOMIC DNA]</scope>
    <source>
        <strain evidence="8 9">ATCC 201684</strain>
    </source>
</reference>
<dbReference type="GO" id="GO:0016491">
    <property type="term" value="F:oxidoreductase activity"/>
    <property type="evidence" value="ECO:0007669"/>
    <property type="project" value="UniProtKB-KW"/>
</dbReference>
<keyword evidence="2" id="KW-0560">Oxidoreductase</keyword>
<dbReference type="GO" id="GO:0046872">
    <property type="term" value="F:metal ion binding"/>
    <property type="evidence" value="ECO:0007669"/>
    <property type="project" value="UniProtKB-KW"/>
</dbReference>
<accession>A0A6G0X1A8</accession>
<proteinExistence type="predicted"/>
<feature type="region of interest" description="Disordered" evidence="6">
    <location>
        <begin position="456"/>
        <end position="498"/>
    </location>
</feature>
<keyword evidence="5" id="KW-0804">Transcription</keyword>
<dbReference type="Proteomes" id="UP000481153">
    <property type="component" value="Unassembled WGS sequence"/>
</dbReference>
<keyword evidence="4" id="KW-0805">Transcription regulation</keyword>